<dbReference type="RefSeq" id="WP_137404418.1">
    <property type="nucleotide sequence ID" value="NZ_BMIU01000021.1"/>
</dbReference>
<name>A0ABQ1V9B5_9BACT</name>
<evidence type="ECO:0000313" key="3">
    <source>
        <dbReference type="Proteomes" id="UP000647339"/>
    </source>
</evidence>
<gene>
    <name evidence="2" type="ORF">GCM10011339_36280</name>
</gene>
<sequence>MKKTVNIATQFPKHLFWDMDPSKLSVYRDKSIIIPRALFATTRDSFEQDIQKLEDLYSKRDILDTLKKTKEHISNEVCKLVSVRYKVAPFFRYSL</sequence>
<accession>A0ABQ1V9B5</accession>
<dbReference type="Proteomes" id="UP000647339">
    <property type="component" value="Unassembled WGS sequence"/>
</dbReference>
<comment type="caution">
    <text evidence="2">The sequence shown here is derived from an EMBL/GenBank/DDBJ whole genome shotgun (WGS) entry which is preliminary data.</text>
</comment>
<feature type="domain" description="DUF6922" evidence="1">
    <location>
        <begin position="11"/>
        <end position="65"/>
    </location>
</feature>
<organism evidence="2 3">
    <name type="scientific">Echinicola rosea</name>
    <dbReference type="NCBI Taxonomy" id="1807691"/>
    <lineage>
        <taxon>Bacteria</taxon>
        <taxon>Pseudomonadati</taxon>
        <taxon>Bacteroidota</taxon>
        <taxon>Cytophagia</taxon>
        <taxon>Cytophagales</taxon>
        <taxon>Cyclobacteriaceae</taxon>
        <taxon>Echinicola</taxon>
    </lineage>
</organism>
<evidence type="ECO:0000259" key="1">
    <source>
        <dbReference type="Pfam" id="PF21956"/>
    </source>
</evidence>
<keyword evidence="3" id="KW-1185">Reference proteome</keyword>
<dbReference type="EMBL" id="BMIU01000021">
    <property type="protein sequence ID" value="GGF44510.1"/>
    <property type="molecule type" value="Genomic_DNA"/>
</dbReference>
<reference evidence="3" key="1">
    <citation type="journal article" date="2019" name="Int. J. Syst. Evol. Microbiol.">
        <title>The Global Catalogue of Microorganisms (GCM) 10K type strain sequencing project: providing services to taxonomists for standard genome sequencing and annotation.</title>
        <authorList>
            <consortium name="The Broad Institute Genomics Platform"/>
            <consortium name="The Broad Institute Genome Sequencing Center for Infectious Disease"/>
            <person name="Wu L."/>
            <person name="Ma J."/>
        </authorList>
    </citation>
    <scope>NUCLEOTIDE SEQUENCE [LARGE SCALE GENOMIC DNA]</scope>
    <source>
        <strain evidence="3">CGMCC 1.15407</strain>
    </source>
</reference>
<dbReference type="Pfam" id="PF21956">
    <property type="entry name" value="DUF6922"/>
    <property type="match status" value="1"/>
</dbReference>
<evidence type="ECO:0000313" key="2">
    <source>
        <dbReference type="EMBL" id="GGF44510.1"/>
    </source>
</evidence>
<protein>
    <recommendedName>
        <fullName evidence="1">DUF6922 domain-containing protein</fullName>
    </recommendedName>
</protein>
<proteinExistence type="predicted"/>
<dbReference type="InterPro" id="IPR053830">
    <property type="entry name" value="DUF6922"/>
</dbReference>